<protein>
    <recommendedName>
        <fullName evidence="3">AAA domain-containing protein</fullName>
    </recommendedName>
</protein>
<dbReference type="RefSeq" id="WP_092478763.1">
    <property type="nucleotide sequence ID" value="NZ_FOHN01000029.1"/>
</dbReference>
<evidence type="ECO:0008006" key="3">
    <source>
        <dbReference type="Google" id="ProtNLM"/>
    </source>
</evidence>
<accession>A0A1I0FAT0</accession>
<proteinExistence type="predicted"/>
<dbReference type="InterPro" id="IPR027417">
    <property type="entry name" value="P-loop_NTPase"/>
</dbReference>
<dbReference type="Proteomes" id="UP000199800">
    <property type="component" value="Unassembled WGS sequence"/>
</dbReference>
<dbReference type="OrthoDB" id="9788481at2"/>
<name>A0A1I0FAT0_9FIRM</name>
<organism evidence="1 2">
    <name type="scientific">[Clostridium] polysaccharolyticum</name>
    <dbReference type="NCBI Taxonomy" id="29364"/>
    <lineage>
        <taxon>Bacteria</taxon>
        <taxon>Bacillati</taxon>
        <taxon>Bacillota</taxon>
        <taxon>Clostridia</taxon>
        <taxon>Lachnospirales</taxon>
        <taxon>Lachnospiraceae</taxon>
    </lineage>
</organism>
<sequence length="176" mass="20927">MIILITGPTHVGKTNIAQKLLEKFQYPYVSQDHIKMGLIRSHYTELTPDDDEKMTDYLWPITREMVKTAFENKQNLIIEGCYIPFNWENDFEDEYLENIQYICLCMSERYIENHFTDIQQYASCIESRLDDAYCTLDMIKRENQRFRNGCATHHVDYILIEENYWDAIDKVLASIG</sequence>
<dbReference type="EMBL" id="FOHN01000029">
    <property type="protein sequence ID" value="SET54934.1"/>
    <property type="molecule type" value="Genomic_DNA"/>
</dbReference>
<dbReference type="SUPFAM" id="SSF52540">
    <property type="entry name" value="P-loop containing nucleoside triphosphate hydrolases"/>
    <property type="match status" value="1"/>
</dbReference>
<dbReference type="AlphaFoldDB" id="A0A1I0FAT0"/>
<keyword evidence="2" id="KW-1185">Reference proteome</keyword>
<gene>
    <name evidence="1" type="ORF">SAMN04487772_12914</name>
</gene>
<dbReference type="Gene3D" id="3.40.50.300">
    <property type="entry name" value="P-loop containing nucleotide triphosphate hydrolases"/>
    <property type="match status" value="1"/>
</dbReference>
<reference evidence="1 2" key="1">
    <citation type="submission" date="2016-10" db="EMBL/GenBank/DDBJ databases">
        <authorList>
            <person name="de Groot N.N."/>
        </authorList>
    </citation>
    <scope>NUCLEOTIDE SEQUENCE [LARGE SCALE GENOMIC DNA]</scope>
    <source>
        <strain evidence="1 2">DSM 1801</strain>
    </source>
</reference>
<evidence type="ECO:0000313" key="1">
    <source>
        <dbReference type="EMBL" id="SET54934.1"/>
    </source>
</evidence>
<dbReference type="STRING" id="29364.SAMN04487772_12914"/>
<evidence type="ECO:0000313" key="2">
    <source>
        <dbReference type="Proteomes" id="UP000199800"/>
    </source>
</evidence>